<evidence type="ECO:0000313" key="4">
    <source>
        <dbReference type="EMBL" id="RHN13854.1"/>
    </source>
</evidence>
<dbReference type="EMBL" id="QSOE01000022">
    <property type="protein sequence ID" value="RGI90099.1"/>
    <property type="molecule type" value="Genomic_DNA"/>
</dbReference>
<dbReference type="Proteomes" id="UP000284621">
    <property type="component" value="Unassembled WGS sequence"/>
</dbReference>
<dbReference type="Proteomes" id="UP000095390">
    <property type="component" value="Unassembled WGS sequence"/>
</dbReference>
<dbReference type="Proteomes" id="UP000283700">
    <property type="component" value="Unassembled WGS sequence"/>
</dbReference>
<name>A0A173RWT0_9FIRM</name>
<dbReference type="SUPFAM" id="SSF52540">
    <property type="entry name" value="P-loop containing nucleoside triphosphate hydrolases"/>
    <property type="match status" value="1"/>
</dbReference>
<evidence type="ECO:0000313" key="7">
    <source>
        <dbReference type="Proteomes" id="UP000283700"/>
    </source>
</evidence>
<reference evidence="6 7" key="2">
    <citation type="submission" date="2018-08" db="EMBL/GenBank/DDBJ databases">
        <title>A genome reference for cultivated species of the human gut microbiota.</title>
        <authorList>
            <person name="Zou Y."/>
            <person name="Xue W."/>
            <person name="Luo G."/>
        </authorList>
    </citation>
    <scope>NUCLEOTIDE SEQUENCE [LARGE SCALE GENOMIC DNA]</scope>
    <source>
        <strain evidence="4 7">AF31-17AC</strain>
        <strain evidence="3 8">AM34-3LB</strain>
        <strain evidence="2 6">TM10-1AC</strain>
    </source>
</reference>
<keyword evidence="8" id="KW-1185">Reference proteome</keyword>
<dbReference type="Gene3D" id="3.40.50.300">
    <property type="entry name" value="P-loop containing nucleotide triphosphate hydrolases"/>
    <property type="match status" value="1"/>
</dbReference>
<protein>
    <submittedName>
        <fullName evidence="1 2">Cytidylate kinase</fullName>
    </submittedName>
</protein>
<keyword evidence="1" id="KW-0418">Kinase</keyword>
<dbReference type="EMBL" id="QRQO01000015">
    <property type="protein sequence ID" value="RHN13854.1"/>
    <property type="molecule type" value="Genomic_DNA"/>
</dbReference>
<evidence type="ECO:0000313" key="8">
    <source>
        <dbReference type="Proteomes" id="UP000284621"/>
    </source>
</evidence>
<dbReference type="InterPro" id="IPR027417">
    <property type="entry name" value="P-loop_NTPase"/>
</dbReference>
<dbReference type="Pfam" id="PF13189">
    <property type="entry name" value="Cytidylate_kin2"/>
    <property type="match status" value="1"/>
</dbReference>
<gene>
    <name evidence="3" type="ORF">DW833_04430</name>
    <name evidence="4" type="ORF">DWZ29_06985</name>
    <name evidence="2" type="ORF">DXD91_05085</name>
    <name evidence="1" type="ORF">ERS852578_00477</name>
</gene>
<keyword evidence="1" id="KW-0808">Transferase</keyword>
<dbReference type="RefSeq" id="WP_022169357.1">
    <property type="nucleotide sequence ID" value="NZ_CABJFJ010000004.1"/>
</dbReference>
<evidence type="ECO:0000313" key="2">
    <source>
        <dbReference type="EMBL" id="RGI90099.1"/>
    </source>
</evidence>
<dbReference type="OrthoDB" id="9781180at2"/>
<accession>A0A173RWT0</accession>
<dbReference type="Proteomes" id="UP000262524">
    <property type="component" value="Unassembled WGS sequence"/>
</dbReference>
<evidence type="ECO:0000313" key="3">
    <source>
        <dbReference type="EMBL" id="RHC66391.1"/>
    </source>
</evidence>
<proteinExistence type="predicted"/>
<sequence length="206" mass="23351">MNTIITIGRQYGSGGKEIGKKLAEYYNIPFYDKELLKVAAKESGICEEMFENFDEKPTTSFLYSLVMDPYALGYNAASFDMPLNQKVFLASFDAIKKVADEGPCIIVGRCADYALKDYDNKLNVFIHAPMTFKKSRIQEQYEVPEAKVKDVAIKTDKQRASYYNYYTSKKWGDLKSYDLCIDSSILGIDGTVELIKQAVALKEKNL</sequence>
<reference evidence="1 5" key="1">
    <citation type="submission" date="2015-09" db="EMBL/GenBank/DDBJ databases">
        <authorList>
            <consortium name="Pathogen Informatics"/>
        </authorList>
    </citation>
    <scope>NUCLEOTIDE SEQUENCE [LARGE SCALE GENOMIC DNA]</scope>
    <source>
        <strain evidence="1 5">2789STDY5834966</strain>
    </source>
</reference>
<evidence type="ECO:0000313" key="1">
    <source>
        <dbReference type="EMBL" id="CUM82452.1"/>
    </source>
</evidence>
<dbReference type="GO" id="GO:0016301">
    <property type="term" value="F:kinase activity"/>
    <property type="evidence" value="ECO:0007669"/>
    <property type="project" value="UniProtKB-KW"/>
</dbReference>
<organism evidence="1 5">
    <name type="scientific">Anaerobutyricum hallii</name>
    <dbReference type="NCBI Taxonomy" id="39488"/>
    <lineage>
        <taxon>Bacteria</taxon>
        <taxon>Bacillati</taxon>
        <taxon>Bacillota</taxon>
        <taxon>Clostridia</taxon>
        <taxon>Lachnospirales</taxon>
        <taxon>Lachnospiraceae</taxon>
        <taxon>Anaerobutyricum</taxon>
    </lineage>
</organism>
<evidence type="ECO:0000313" key="5">
    <source>
        <dbReference type="Proteomes" id="UP000095390"/>
    </source>
</evidence>
<dbReference type="EMBL" id="QSID01000004">
    <property type="protein sequence ID" value="RHC66391.1"/>
    <property type="molecule type" value="Genomic_DNA"/>
</dbReference>
<dbReference type="EMBL" id="CYYC01000004">
    <property type="protein sequence ID" value="CUM82452.1"/>
    <property type="molecule type" value="Genomic_DNA"/>
</dbReference>
<evidence type="ECO:0000313" key="6">
    <source>
        <dbReference type="Proteomes" id="UP000262524"/>
    </source>
</evidence>
<dbReference type="AlphaFoldDB" id="A0A173RWT0"/>